<evidence type="ECO:0000256" key="1">
    <source>
        <dbReference type="ARBA" id="ARBA00008467"/>
    </source>
</evidence>
<dbReference type="InterPro" id="IPR020841">
    <property type="entry name" value="PKS_Beta-ketoAc_synthase_dom"/>
</dbReference>
<evidence type="ECO:0000256" key="2">
    <source>
        <dbReference type="ARBA" id="ARBA00022679"/>
    </source>
</evidence>
<dbReference type="GO" id="GO:0004315">
    <property type="term" value="F:3-oxoacyl-[acyl-carrier-protein] synthase activity"/>
    <property type="evidence" value="ECO:0007669"/>
    <property type="project" value="InterPro"/>
</dbReference>
<dbReference type="PATRIC" id="fig|1203554.3.peg.847"/>
<comment type="caution">
    <text evidence="5">The sequence shown here is derived from an EMBL/GenBank/DDBJ whole genome shotgun (WGS) entry which is preliminary data.</text>
</comment>
<dbReference type="InterPro" id="IPR016039">
    <property type="entry name" value="Thiolase-like"/>
</dbReference>
<dbReference type="eggNOG" id="COG0304">
    <property type="taxonomic scope" value="Bacteria"/>
</dbReference>
<protein>
    <recommendedName>
        <fullName evidence="4">Ketosynthase family 3 (KS3) domain-containing protein</fullName>
    </recommendedName>
</protein>
<dbReference type="STRING" id="1203554.HMPREF1476_00838"/>
<dbReference type="PROSITE" id="PS00606">
    <property type="entry name" value="KS3_1"/>
    <property type="match status" value="1"/>
</dbReference>
<dbReference type="HOGENOM" id="CLU_000022_69_0_4"/>
<evidence type="ECO:0000313" key="5">
    <source>
        <dbReference type="EMBL" id="EPE00109.1"/>
    </source>
</evidence>
<dbReference type="Pfam" id="PF00109">
    <property type="entry name" value="ketoacyl-synt"/>
    <property type="match status" value="1"/>
</dbReference>
<name>S3BFK3_9BURK</name>
<dbReference type="PROSITE" id="PS52004">
    <property type="entry name" value="KS3_2"/>
    <property type="match status" value="1"/>
</dbReference>
<dbReference type="EMBL" id="ATCF01000012">
    <property type="protein sequence ID" value="EPE00109.1"/>
    <property type="molecule type" value="Genomic_DNA"/>
</dbReference>
<dbReference type="PANTHER" id="PTHR11712:SF320">
    <property type="entry name" value="BETA-KETOACYL SYNTHASE"/>
    <property type="match status" value="1"/>
</dbReference>
<dbReference type="Pfam" id="PF02801">
    <property type="entry name" value="Ketoacyl-synt_C"/>
    <property type="match status" value="1"/>
</dbReference>
<keyword evidence="6" id="KW-1185">Reference proteome</keyword>
<comment type="similarity">
    <text evidence="1 3">Belongs to the thiolase-like superfamily. Beta-ketoacyl-ACP synthases family.</text>
</comment>
<dbReference type="InterPro" id="IPR018201">
    <property type="entry name" value="Ketoacyl_synth_AS"/>
</dbReference>
<dbReference type="PANTHER" id="PTHR11712">
    <property type="entry name" value="POLYKETIDE SYNTHASE-RELATED"/>
    <property type="match status" value="1"/>
</dbReference>
<dbReference type="InterPro" id="IPR014030">
    <property type="entry name" value="Ketoacyl_synth_N"/>
</dbReference>
<dbReference type="Gene3D" id="3.40.47.10">
    <property type="match status" value="2"/>
</dbReference>
<reference evidence="5 6" key="1">
    <citation type="submission" date="2013-04" db="EMBL/GenBank/DDBJ databases">
        <title>The Genome Sequence of Sutterella wadsworthensis HGA0223.</title>
        <authorList>
            <consortium name="The Broad Institute Genomics Platform"/>
            <person name="Earl A."/>
            <person name="Ward D."/>
            <person name="Feldgarden M."/>
            <person name="Gevers D."/>
            <person name="Schmidt T.M."/>
            <person name="Dover J."/>
            <person name="Dai D."/>
            <person name="Walker B."/>
            <person name="Young S."/>
            <person name="Zeng Q."/>
            <person name="Gargeya S."/>
            <person name="Fitzgerald M."/>
            <person name="Haas B."/>
            <person name="Abouelleil A."/>
            <person name="Allen A.W."/>
            <person name="Alvarado L."/>
            <person name="Arachchi H.M."/>
            <person name="Berlin A.M."/>
            <person name="Chapman S.B."/>
            <person name="Gainer-Dewar J."/>
            <person name="Goldberg J."/>
            <person name="Griggs A."/>
            <person name="Gujja S."/>
            <person name="Hansen M."/>
            <person name="Howarth C."/>
            <person name="Imamovic A."/>
            <person name="Ireland A."/>
            <person name="Larimer J."/>
            <person name="McCowan C."/>
            <person name="Murphy C."/>
            <person name="Pearson M."/>
            <person name="Poon T.W."/>
            <person name="Priest M."/>
            <person name="Roberts A."/>
            <person name="Saif S."/>
            <person name="Shea T."/>
            <person name="Sisk P."/>
            <person name="Sykes S."/>
            <person name="Wortman J."/>
            <person name="Nusbaum C."/>
            <person name="Birren B."/>
        </authorList>
    </citation>
    <scope>NUCLEOTIDE SEQUENCE [LARGE SCALE GENOMIC DNA]</scope>
    <source>
        <strain evidence="5 6">HGA0223</strain>
    </source>
</reference>
<sequence length="443" mass="45287">MPFSACTQRTSFPDPLSNIAGAKKPLRPAVVIRRARLLSALGSSCEDTLRQLASAEDLCAQLAPSDVRVPESDLAEADRRIAEAARTTGLKAFTRPARSLRLAASAALPLLDEALQAGIAPADIGLIVGNTAAGTAETVSVLRSHPETEAPDKWMPIEIGAVAALTARLAGISGPAYCVSTACTAGSKAILEGARLLLTGRVRAVVAGGIDAESPLTEAGFSALGARSPGRALPFDARRTGMHLGEGGGFLLMMLAQTEQAYFGGMPDEGPKVRLAGWGETSDAHHICAPHPEGAGARAAIEAAIRNGAPHPVGFALLHGTATAQNDAMEARAMMSAAPGVSAASLKRHVGHQLAGAGAFNAAVAWSLLKGLGPTPLNFSRSSHPDPELPAAFRAALSGPENTSSDLTAKLDSPGAPGVLASAFAFGGSNAVLFFTARQELDQ</sequence>
<dbReference type="InterPro" id="IPR014031">
    <property type="entry name" value="Ketoacyl_synth_C"/>
</dbReference>
<accession>S3BFK3</accession>
<evidence type="ECO:0000259" key="4">
    <source>
        <dbReference type="PROSITE" id="PS52004"/>
    </source>
</evidence>
<feature type="domain" description="Ketosynthase family 3 (KS3)" evidence="4">
    <location>
        <begin position="1"/>
        <end position="437"/>
    </location>
</feature>
<evidence type="ECO:0000256" key="3">
    <source>
        <dbReference type="RuleBase" id="RU003694"/>
    </source>
</evidence>
<dbReference type="RefSeq" id="WP_016474166.1">
    <property type="nucleotide sequence ID" value="NZ_KE150480.1"/>
</dbReference>
<keyword evidence="2 3" id="KW-0808">Transferase</keyword>
<dbReference type="GO" id="GO:0006633">
    <property type="term" value="P:fatty acid biosynthetic process"/>
    <property type="evidence" value="ECO:0007669"/>
    <property type="project" value="InterPro"/>
</dbReference>
<evidence type="ECO:0000313" key="6">
    <source>
        <dbReference type="Proteomes" id="UP000014400"/>
    </source>
</evidence>
<dbReference type="AlphaFoldDB" id="S3BFK3"/>
<dbReference type="InterPro" id="IPR000794">
    <property type="entry name" value="Beta-ketoacyl_synthase"/>
</dbReference>
<dbReference type="SUPFAM" id="SSF53901">
    <property type="entry name" value="Thiolase-like"/>
    <property type="match status" value="1"/>
</dbReference>
<dbReference type="GO" id="GO:0005829">
    <property type="term" value="C:cytosol"/>
    <property type="evidence" value="ECO:0007669"/>
    <property type="project" value="TreeGrafter"/>
</dbReference>
<gene>
    <name evidence="5" type="ORF">HMPREF1476_00838</name>
</gene>
<organism evidence="5 6">
    <name type="scientific">Sutterella wadsworthensis HGA0223</name>
    <dbReference type="NCBI Taxonomy" id="1203554"/>
    <lineage>
        <taxon>Bacteria</taxon>
        <taxon>Pseudomonadati</taxon>
        <taxon>Pseudomonadota</taxon>
        <taxon>Betaproteobacteria</taxon>
        <taxon>Burkholderiales</taxon>
        <taxon>Sutterellaceae</taxon>
        <taxon>Sutterella</taxon>
    </lineage>
</organism>
<dbReference type="Proteomes" id="UP000014400">
    <property type="component" value="Unassembled WGS sequence"/>
</dbReference>
<proteinExistence type="inferred from homology"/>